<keyword evidence="1" id="KW-1133">Transmembrane helix</keyword>
<dbReference type="InterPro" id="IPR021215">
    <property type="entry name" value="DUF2752"/>
</dbReference>
<sequence>MDRKTASGGNHTYIRRLLGIAILLVAGGIIYYLFSPGESSLFPRCPFHTFTGLDCPGCGSQRAVHHLLHLRIKDAFTSNPLLVIAIPYILICIYLEYFGGKEKYPRVRQWLYSKKAIYTVLLVIILFWIGRNLI</sequence>
<feature type="transmembrane region" description="Helical" evidence="1">
    <location>
        <begin position="76"/>
        <end position="95"/>
    </location>
</feature>
<evidence type="ECO:0000313" key="3">
    <source>
        <dbReference type="Proteomes" id="UP001596023"/>
    </source>
</evidence>
<protein>
    <submittedName>
        <fullName evidence="2">DUF2752 domain-containing protein</fullName>
    </submittedName>
</protein>
<name>A0ABV9KW62_9BACT</name>
<dbReference type="RefSeq" id="WP_379996289.1">
    <property type="nucleotide sequence ID" value="NZ_JBHSGN010000071.1"/>
</dbReference>
<gene>
    <name evidence="2" type="ORF">ACFO6W_10950</name>
</gene>
<dbReference type="Proteomes" id="UP001596023">
    <property type="component" value="Unassembled WGS sequence"/>
</dbReference>
<evidence type="ECO:0000313" key="2">
    <source>
        <dbReference type="EMBL" id="MFC4674216.1"/>
    </source>
</evidence>
<keyword evidence="3" id="KW-1185">Reference proteome</keyword>
<accession>A0ABV9KW62</accession>
<comment type="caution">
    <text evidence="2">The sequence shown here is derived from an EMBL/GenBank/DDBJ whole genome shotgun (WGS) entry which is preliminary data.</text>
</comment>
<dbReference type="Pfam" id="PF10825">
    <property type="entry name" value="DUF2752"/>
    <property type="match status" value="1"/>
</dbReference>
<proteinExistence type="predicted"/>
<keyword evidence="1" id="KW-0472">Membrane</keyword>
<feature type="transmembrane region" description="Helical" evidence="1">
    <location>
        <begin position="12"/>
        <end position="34"/>
    </location>
</feature>
<feature type="transmembrane region" description="Helical" evidence="1">
    <location>
        <begin position="116"/>
        <end position="133"/>
    </location>
</feature>
<keyword evidence="1" id="KW-0812">Transmembrane</keyword>
<dbReference type="EMBL" id="JBHSGN010000071">
    <property type="protein sequence ID" value="MFC4674216.1"/>
    <property type="molecule type" value="Genomic_DNA"/>
</dbReference>
<organism evidence="2 3">
    <name type="scientific">Dysgonomonas termitidis</name>
    <dbReference type="NCBI Taxonomy" id="1516126"/>
    <lineage>
        <taxon>Bacteria</taxon>
        <taxon>Pseudomonadati</taxon>
        <taxon>Bacteroidota</taxon>
        <taxon>Bacteroidia</taxon>
        <taxon>Bacteroidales</taxon>
        <taxon>Dysgonomonadaceae</taxon>
        <taxon>Dysgonomonas</taxon>
    </lineage>
</organism>
<reference evidence="3" key="1">
    <citation type="journal article" date="2019" name="Int. J. Syst. Evol. Microbiol.">
        <title>The Global Catalogue of Microorganisms (GCM) 10K type strain sequencing project: providing services to taxonomists for standard genome sequencing and annotation.</title>
        <authorList>
            <consortium name="The Broad Institute Genomics Platform"/>
            <consortium name="The Broad Institute Genome Sequencing Center for Infectious Disease"/>
            <person name="Wu L."/>
            <person name="Ma J."/>
        </authorList>
    </citation>
    <scope>NUCLEOTIDE SEQUENCE [LARGE SCALE GENOMIC DNA]</scope>
    <source>
        <strain evidence="3">CCUG 66188</strain>
    </source>
</reference>
<evidence type="ECO:0000256" key="1">
    <source>
        <dbReference type="SAM" id="Phobius"/>
    </source>
</evidence>